<dbReference type="GO" id="GO:0000725">
    <property type="term" value="P:recombinational repair"/>
    <property type="evidence" value="ECO:0007669"/>
    <property type="project" value="TreeGrafter"/>
</dbReference>
<comment type="catalytic activity">
    <reaction evidence="8">
        <text>Couples ATP hydrolysis with the unwinding of duplex DNA by translocating in the 3'-5' direction.</text>
        <dbReference type="EC" id="5.6.2.4"/>
    </reaction>
</comment>
<evidence type="ECO:0000256" key="1">
    <source>
        <dbReference type="ARBA" id="ARBA00009922"/>
    </source>
</evidence>
<dbReference type="GO" id="GO:0005524">
    <property type="term" value="F:ATP binding"/>
    <property type="evidence" value="ECO:0007669"/>
    <property type="project" value="UniProtKB-UniRule"/>
</dbReference>
<evidence type="ECO:0000259" key="12">
    <source>
        <dbReference type="PROSITE" id="PS51198"/>
    </source>
</evidence>
<dbReference type="PROSITE" id="PS51217">
    <property type="entry name" value="UVRD_HELICASE_CTER"/>
    <property type="match status" value="1"/>
</dbReference>
<dbReference type="SUPFAM" id="SSF52540">
    <property type="entry name" value="P-loop containing nucleoside triphosphate hydrolases"/>
    <property type="match status" value="1"/>
</dbReference>
<sequence length="710" mass="80445">MGKVNAPGRGVWTTKILTINHKQPTTKQKNRAVCASNLLVVGCWLYSVATMDYLSGLNDKQREAVEYTEGPLLIVAGAGAGKTRVITHRILHLIKKGIEPSSILAITFTNKAAKEMRDRVFSMLRADTGLNRPVTAFPENNSYQRSRQGAGVPCISTFHSLGVQIIRENSTRLGISQNFTIYDKGDSVGAIKEALRRSDRDPKDFEPAKILSVISKEKGKMVKIDDFKERGAKDYFLAIVARVWGEYEKILKEEKALDFDDLLLKTASLLQNDAQIREHYQKKWRYIHIDEYQDTNHVQYMTAKLLADTHNNIAVVGDADQNIYSWRGASIKNILGFEKDYPKTKIVLLEQNYRSTQTILTVANHIIKKNKMRPDKNLFTENAEGEKMGLYTGYDEADEANFIAQKSKSLIEQGTQPKDIAVLFRANFQSRALEEAFLNADTPYQVLGTRFFERKEVKDVISYVRASLNPESLADLRRIMNVPPRGIGKVTLLKIFAGQEEALPRAMQEKIASFRNLLGALKAKLDTEPLSLTLKWIVTTSGIEADLRRGGTDEEERLENIKELVTFATRYDADEDRPSALNRFLTDVALQSDQDELKDDKNAVRLMTVHASKGLEFPYVFITGLEEGLFPHQRIESHSLDENAKEEERRLFYVALTRAEKKVFLSYAGVRTVFGSRQVTVPSEFIFDIDEAHLEAEEKIEHAGKAIYFE</sequence>
<evidence type="ECO:0000313" key="15">
    <source>
        <dbReference type="Proteomes" id="UP000229342"/>
    </source>
</evidence>
<keyword evidence="4 11" id="KW-0347">Helicase</keyword>
<comment type="catalytic activity">
    <reaction evidence="10">
        <text>ATP + H2O = ADP + phosphate + H(+)</text>
        <dbReference type="Rhea" id="RHEA:13065"/>
        <dbReference type="ChEBI" id="CHEBI:15377"/>
        <dbReference type="ChEBI" id="CHEBI:15378"/>
        <dbReference type="ChEBI" id="CHEBI:30616"/>
        <dbReference type="ChEBI" id="CHEBI:43474"/>
        <dbReference type="ChEBI" id="CHEBI:456216"/>
        <dbReference type="EC" id="5.6.2.4"/>
    </reaction>
</comment>
<dbReference type="GO" id="GO:0033202">
    <property type="term" value="C:DNA helicase complex"/>
    <property type="evidence" value="ECO:0007669"/>
    <property type="project" value="TreeGrafter"/>
</dbReference>
<organism evidence="14 15">
    <name type="scientific">Candidatus Taylorbacteria bacterium CG11_big_fil_rev_8_21_14_0_20_46_11</name>
    <dbReference type="NCBI Taxonomy" id="1975025"/>
    <lineage>
        <taxon>Bacteria</taxon>
        <taxon>Candidatus Tayloriibacteriota</taxon>
    </lineage>
</organism>
<evidence type="ECO:0000256" key="6">
    <source>
        <dbReference type="ARBA" id="ARBA00023125"/>
    </source>
</evidence>
<dbReference type="EC" id="5.6.2.4" evidence="9"/>
<dbReference type="PROSITE" id="PS51198">
    <property type="entry name" value="UVRD_HELICASE_ATP_BIND"/>
    <property type="match status" value="1"/>
</dbReference>
<dbReference type="Gene3D" id="1.10.486.10">
    <property type="entry name" value="PCRA, domain 4"/>
    <property type="match status" value="1"/>
</dbReference>
<dbReference type="InterPro" id="IPR027417">
    <property type="entry name" value="P-loop_NTPase"/>
</dbReference>
<dbReference type="PANTHER" id="PTHR11070:SF2">
    <property type="entry name" value="ATP-DEPENDENT DNA HELICASE SRS2"/>
    <property type="match status" value="1"/>
</dbReference>
<proteinExistence type="inferred from homology"/>
<evidence type="ECO:0000256" key="9">
    <source>
        <dbReference type="ARBA" id="ARBA00034808"/>
    </source>
</evidence>
<comment type="caution">
    <text evidence="14">The sequence shown here is derived from an EMBL/GenBank/DDBJ whole genome shotgun (WGS) entry which is preliminary data.</text>
</comment>
<dbReference type="PANTHER" id="PTHR11070">
    <property type="entry name" value="UVRD / RECB / PCRA DNA HELICASE FAMILY MEMBER"/>
    <property type="match status" value="1"/>
</dbReference>
<dbReference type="InterPro" id="IPR014017">
    <property type="entry name" value="DNA_helicase_UvrD-like_C"/>
</dbReference>
<evidence type="ECO:0000256" key="3">
    <source>
        <dbReference type="ARBA" id="ARBA00022801"/>
    </source>
</evidence>
<keyword evidence="5 11" id="KW-0067">ATP-binding</keyword>
<dbReference type="GO" id="GO:0016887">
    <property type="term" value="F:ATP hydrolysis activity"/>
    <property type="evidence" value="ECO:0007669"/>
    <property type="project" value="RHEA"/>
</dbReference>
<dbReference type="InterPro" id="IPR013986">
    <property type="entry name" value="DExx_box_DNA_helicase_dom_sf"/>
</dbReference>
<dbReference type="CDD" id="cd17932">
    <property type="entry name" value="DEXQc_UvrD"/>
    <property type="match status" value="1"/>
</dbReference>
<dbReference type="InterPro" id="IPR014016">
    <property type="entry name" value="UvrD-like_ATP-bd"/>
</dbReference>
<dbReference type="Pfam" id="PF00580">
    <property type="entry name" value="UvrD-helicase"/>
    <property type="match status" value="1"/>
</dbReference>
<dbReference type="GO" id="GO:0003677">
    <property type="term" value="F:DNA binding"/>
    <property type="evidence" value="ECO:0007669"/>
    <property type="project" value="UniProtKB-KW"/>
</dbReference>
<accession>A0A2H0KC67</accession>
<evidence type="ECO:0000256" key="2">
    <source>
        <dbReference type="ARBA" id="ARBA00022741"/>
    </source>
</evidence>
<reference evidence="14 15" key="1">
    <citation type="submission" date="2017-09" db="EMBL/GenBank/DDBJ databases">
        <title>Depth-based differentiation of microbial function through sediment-hosted aquifers and enrichment of novel symbionts in the deep terrestrial subsurface.</title>
        <authorList>
            <person name="Probst A.J."/>
            <person name="Ladd B."/>
            <person name="Jarett J.K."/>
            <person name="Geller-Mcgrath D.E."/>
            <person name="Sieber C.M."/>
            <person name="Emerson J.B."/>
            <person name="Anantharaman K."/>
            <person name="Thomas B.C."/>
            <person name="Malmstrom R."/>
            <person name="Stieglmeier M."/>
            <person name="Klingl A."/>
            <person name="Woyke T."/>
            <person name="Ryan C.M."/>
            <person name="Banfield J.F."/>
        </authorList>
    </citation>
    <scope>NUCLEOTIDE SEQUENCE [LARGE SCALE GENOMIC DNA]</scope>
    <source>
        <strain evidence="14">CG11_big_fil_rev_8_21_14_0_20_46_11</strain>
    </source>
</reference>
<keyword evidence="2 11" id="KW-0547">Nucleotide-binding</keyword>
<feature type="binding site" evidence="11">
    <location>
        <begin position="76"/>
        <end position="83"/>
    </location>
    <ligand>
        <name>ATP</name>
        <dbReference type="ChEBI" id="CHEBI:30616"/>
    </ligand>
</feature>
<keyword evidence="6" id="KW-0238">DNA-binding</keyword>
<evidence type="ECO:0000256" key="10">
    <source>
        <dbReference type="ARBA" id="ARBA00048988"/>
    </source>
</evidence>
<dbReference type="GO" id="GO:0005829">
    <property type="term" value="C:cytosol"/>
    <property type="evidence" value="ECO:0007669"/>
    <property type="project" value="TreeGrafter"/>
</dbReference>
<protein>
    <recommendedName>
        <fullName evidence="9">DNA 3'-5' helicase</fullName>
        <ecNumber evidence="9">5.6.2.4</ecNumber>
    </recommendedName>
</protein>
<evidence type="ECO:0000256" key="7">
    <source>
        <dbReference type="ARBA" id="ARBA00023235"/>
    </source>
</evidence>
<dbReference type="AlphaFoldDB" id="A0A2H0KC67"/>
<keyword evidence="3 11" id="KW-0378">Hydrolase</keyword>
<dbReference type="InterPro" id="IPR000212">
    <property type="entry name" value="DNA_helicase_UvrD/REP"/>
</dbReference>
<gene>
    <name evidence="14" type="ORF">COV91_01880</name>
</gene>
<evidence type="ECO:0000256" key="4">
    <source>
        <dbReference type="ARBA" id="ARBA00022806"/>
    </source>
</evidence>
<evidence type="ECO:0000256" key="8">
    <source>
        <dbReference type="ARBA" id="ARBA00034617"/>
    </source>
</evidence>
<evidence type="ECO:0000313" key="14">
    <source>
        <dbReference type="EMBL" id="PIQ68860.1"/>
    </source>
</evidence>
<evidence type="ECO:0000256" key="5">
    <source>
        <dbReference type="ARBA" id="ARBA00022840"/>
    </source>
</evidence>
<dbReference type="Pfam" id="PF13361">
    <property type="entry name" value="UvrD_C"/>
    <property type="match status" value="1"/>
</dbReference>
<dbReference type="Proteomes" id="UP000229342">
    <property type="component" value="Unassembled WGS sequence"/>
</dbReference>
<dbReference type="GO" id="GO:0043138">
    <property type="term" value="F:3'-5' DNA helicase activity"/>
    <property type="evidence" value="ECO:0007669"/>
    <property type="project" value="UniProtKB-EC"/>
</dbReference>
<evidence type="ECO:0000256" key="11">
    <source>
        <dbReference type="PROSITE-ProRule" id="PRU00560"/>
    </source>
</evidence>
<feature type="domain" description="UvrD-like helicase ATP-binding" evidence="12">
    <location>
        <begin position="55"/>
        <end position="356"/>
    </location>
</feature>
<dbReference type="Gene3D" id="1.10.10.160">
    <property type="match status" value="1"/>
</dbReference>
<name>A0A2H0KC67_9BACT</name>
<dbReference type="CDD" id="cd18807">
    <property type="entry name" value="SF1_C_UvrD"/>
    <property type="match status" value="1"/>
</dbReference>
<keyword evidence="7" id="KW-0413">Isomerase</keyword>
<dbReference type="Gene3D" id="3.40.50.300">
    <property type="entry name" value="P-loop containing nucleotide triphosphate hydrolases"/>
    <property type="match status" value="2"/>
</dbReference>
<comment type="similarity">
    <text evidence="1">Belongs to the helicase family. UvrD subfamily.</text>
</comment>
<feature type="domain" description="UvrD-like helicase C-terminal" evidence="13">
    <location>
        <begin position="357"/>
        <end position="614"/>
    </location>
</feature>
<evidence type="ECO:0000259" key="13">
    <source>
        <dbReference type="PROSITE" id="PS51217"/>
    </source>
</evidence>
<dbReference type="EMBL" id="PCVG01000022">
    <property type="protein sequence ID" value="PIQ68860.1"/>
    <property type="molecule type" value="Genomic_DNA"/>
</dbReference>